<comment type="caution">
    <text evidence="5">The sequence shown here is derived from an EMBL/GenBank/DDBJ whole genome shotgun (WGS) entry which is preliminary data.</text>
</comment>
<keyword evidence="2" id="KW-0812">Transmembrane</keyword>
<organism evidence="5 6">
    <name type="scientific">Stentor coeruleus</name>
    <dbReference type="NCBI Taxonomy" id="5963"/>
    <lineage>
        <taxon>Eukaryota</taxon>
        <taxon>Sar</taxon>
        <taxon>Alveolata</taxon>
        <taxon>Ciliophora</taxon>
        <taxon>Postciliodesmatophora</taxon>
        <taxon>Heterotrichea</taxon>
        <taxon>Heterotrichida</taxon>
        <taxon>Stentoridae</taxon>
        <taxon>Stentor</taxon>
    </lineage>
</organism>
<dbReference type="Proteomes" id="UP000187209">
    <property type="component" value="Unassembled WGS sequence"/>
</dbReference>
<dbReference type="SUPFAM" id="SSF53300">
    <property type="entry name" value="vWA-like"/>
    <property type="match status" value="1"/>
</dbReference>
<dbReference type="OrthoDB" id="1729737at2759"/>
<dbReference type="PROSITE" id="PS50234">
    <property type="entry name" value="VWFA"/>
    <property type="match status" value="1"/>
</dbReference>
<evidence type="ECO:0000313" key="6">
    <source>
        <dbReference type="Proteomes" id="UP000187209"/>
    </source>
</evidence>
<reference evidence="5 6" key="1">
    <citation type="submission" date="2016-11" db="EMBL/GenBank/DDBJ databases">
        <title>The macronuclear genome of Stentor coeruleus: a giant cell with tiny introns.</title>
        <authorList>
            <person name="Slabodnick M."/>
            <person name="Ruby J.G."/>
            <person name="Reiff S.B."/>
            <person name="Swart E.C."/>
            <person name="Gosai S."/>
            <person name="Prabakaran S."/>
            <person name="Witkowska E."/>
            <person name="Larue G.E."/>
            <person name="Fisher S."/>
            <person name="Freeman R.M."/>
            <person name="Gunawardena J."/>
            <person name="Chu W."/>
            <person name="Stover N.A."/>
            <person name="Gregory B.D."/>
            <person name="Nowacki M."/>
            <person name="Derisi J."/>
            <person name="Roy S.W."/>
            <person name="Marshall W.F."/>
            <person name="Sood P."/>
        </authorList>
    </citation>
    <scope>NUCLEOTIDE SEQUENCE [LARGE SCALE GENOMIC DNA]</scope>
    <source>
        <strain evidence="5">WM001</strain>
    </source>
</reference>
<evidence type="ECO:0000256" key="1">
    <source>
        <dbReference type="SAM" id="MobiDB-lite"/>
    </source>
</evidence>
<dbReference type="AlphaFoldDB" id="A0A1R2AT51"/>
<dbReference type="InterPro" id="IPR013694">
    <property type="entry name" value="VIT"/>
</dbReference>
<feature type="transmembrane region" description="Helical" evidence="2">
    <location>
        <begin position="115"/>
        <end position="136"/>
    </location>
</feature>
<dbReference type="Pfam" id="PF08487">
    <property type="entry name" value="VIT"/>
    <property type="match status" value="1"/>
</dbReference>
<name>A0A1R2AT51_9CILI</name>
<proteinExistence type="predicted"/>
<feature type="region of interest" description="Disordered" evidence="1">
    <location>
        <begin position="668"/>
        <end position="687"/>
    </location>
</feature>
<dbReference type="InterPro" id="IPR002035">
    <property type="entry name" value="VWF_A"/>
</dbReference>
<keyword evidence="2" id="KW-0472">Membrane</keyword>
<dbReference type="PANTHER" id="PTHR45737:SF6">
    <property type="entry name" value="VON WILLEBRAND FACTOR A DOMAIN-CONTAINING PROTEIN 5A"/>
    <property type="match status" value="1"/>
</dbReference>
<dbReference type="PROSITE" id="PS51468">
    <property type="entry name" value="VIT"/>
    <property type="match status" value="1"/>
</dbReference>
<protein>
    <recommendedName>
        <fullName evidence="7">VWFA domain-containing protein</fullName>
    </recommendedName>
</protein>
<evidence type="ECO:0008006" key="7">
    <source>
        <dbReference type="Google" id="ProtNLM"/>
    </source>
</evidence>
<gene>
    <name evidence="5" type="ORF">SteCoe_35071</name>
</gene>
<keyword evidence="2" id="KW-1133">Transmembrane helix</keyword>
<evidence type="ECO:0000259" key="3">
    <source>
        <dbReference type="PROSITE" id="PS50234"/>
    </source>
</evidence>
<feature type="domain" description="VWFA" evidence="3">
    <location>
        <begin position="264"/>
        <end position="432"/>
    </location>
</feature>
<dbReference type="SMART" id="SM00327">
    <property type="entry name" value="VWA"/>
    <property type="match status" value="1"/>
</dbReference>
<accession>A0A1R2AT51</accession>
<evidence type="ECO:0000259" key="4">
    <source>
        <dbReference type="PROSITE" id="PS51468"/>
    </source>
</evidence>
<feature type="compositionally biased region" description="Acidic residues" evidence="1">
    <location>
        <begin position="630"/>
        <end position="645"/>
    </location>
</feature>
<dbReference type="EMBL" id="MPUH01001452">
    <property type="protein sequence ID" value="OMJ67694.1"/>
    <property type="molecule type" value="Genomic_DNA"/>
</dbReference>
<sequence>MLRCCRCRHHQNLHKKKRIVMDIEEIDVKSLIVDGLGRVDMSQKFCNRVKSNIECEYVIIVPEDAVLTEMFVVFDSGETVNAQIQETETAKEIYNDAISSGDTSIMSSYQKSNKLVFYIGNFLSKASLIISISYTIPLSTKDLSWYLEYPLILYAFKSFTSQKTTILVKFVSTIKSSYRIYTTQNLCNFNAECVFSNDCHEVNISCNKNFNVENQLNFFISYKVEALVLSSCLVQELSGSFAAMVSFVPFTGLENIESQQGTGEFILLFDRSGSMSGKKISLAIQACIVFLKSLPIGSKFNIVSFGDNYNNMFNTSSDVNEENIEIAVKKTKKFKADMGGTNIKSPLMFIFDKKTDFRYPRSIFLLTDGQVNDTNDVVDIISENSLDSRVHSIGIGSDVDKDLIIFSAKAGRGSASFVEKVEEIGKTVVSALKKAILPCLNNWQVSLSGEQTPENNDLGNVFYGDRLITYFLLTEKPNVLPTIQAYNNLTGQVQNFTVPIINFIDGDNIFPLWAKKKIEKLCLNPEPDIKEIVKISKEFKALSPYTSFICVKENEEPVFEEPLVAEIQNQNQKLLRFKTRARTRGSARGRGCGSGRGSGRGRGGLIFLKKKSFHCMPLSSHRSRSRSFSEEDDEDDEDDEDEDFEDRGIEEIQDTNCRDRYRSAESKCKKSIKRKKMSKPDNSSSNSSNLYLSILSNQSIDGKWECEKLQKIIPTIVQYQKKINNIPNNPDCFTTLFAICYLQTFYTQYLDELELIFKKAQKWLELNWSAYKQFESQLFELLKSSN</sequence>
<evidence type="ECO:0000313" key="5">
    <source>
        <dbReference type="EMBL" id="OMJ67694.1"/>
    </source>
</evidence>
<evidence type="ECO:0000256" key="2">
    <source>
        <dbReference type="SAM" id="Phobius"/>
    </source>
</evidence>
<dbReference type="PANTHER" id="PTHR45737">
    <property type="entry name" value="VON WILLEBRAND FACTOR A DOMAIN-CONTAINING PROTEIN 5A"/>
    <property type="match status" value="1"/>
</dbReference>
<feature type="region of interest" description="Disordered" evidence="1">
    <location>
        <begin position="624"/>
        <end position="649"/>
    </location>
</feature>
<keyword evidence="6" id="KW-1185">Reference proteome</keyword>
<dbReference type="Gene3D" id="3.40.50.410">
    <property type="entry name" value="von Willebrand factor, type A domain"/>
    <property type="match status" value="1"/>
</dbReference>
<dbReference type="Pfam" id="PF13768">
    <property type="entry name" value="VWA_3"/>
    <property type="match status" value="1"/>
</dbReference>
<dbReference type="InterPro" id="IPR036465">
    <property type="entry name" value="vWFA_dom_sf"/>
</dbReference>
<feature type="domain" description="VIT" evidence="4">
    <location>
        <begin position="7"/>
        <end position="136"/>
    </location>
</feature>